<dbReference type="Proteomes" id="UP001476282">
    <property type="component" value="Unassembled WGS sequence"/>
</dbReference>
<evidence type="ECO:0000256" key="1">
    <source>
        <dbReference type="SAM" id="SignalP"/>
    </source>
</evidence>
<comment type="caution">
    <text evidence="2">The sequence shown here is derived from an EMBL/GenBank/DDBJ whole genome shotgun (WGS) entry which is preliminary data.</text>
</comment>
<evidence type="ECO:0000313" key="3">
    <source>
        <dbReference type="Proteomes" id="UP001476282"/>
    </source>
</evidence>
<keyword evidence="3" id="KW-1185">Reference proteome</keyword>
<dbReference type="RefSeq" id="WP_353567157.1">
    <property type="nucleotide sequence ID" value="NZ_BAABRI010000011.1"/>
</dbReference>
<reference evidence="2 3" key="1">
    <citation type="submission" date="2024-02" db="EMBL/GenBank/DDBJ databases">
        <title>Haloferula sargassicola NBRC 104335.</title>
        <authorList>
            <person name="Ichikawa N."/>
            <person name="Katano-Makiyama Y."/>
            <person name="Hidaka K."/>
        </authorList>
    </citation>
    <scope>NUCLEOTIDE SEQUENCE [LARGE SCALE GENOMIC DNA]</scope>
    <source>
        <strain evidence="2 3">NBRC 104335</strain>
    </source>
</reference>
<dbReference type="EMBL" id="BAABRI010000011">
    <property type="protein sequence ID" value="GAA5483034.1"/>
    <property type="molecule type" value="Genomic_DNA"/>
</dbReference>
<feature type="chain" id="PRO_5045589921" description="Permuted papain-like amidase enzyme, YaeF/YiiX, C92 family" evidence="1">
    <location>
        <begin position="17"/>
        <end position="212"/>
    </location>
</feature>
<dbReference type="SUPFAM" id="SSF54001">
    <property type="entry name" value="Cysteine proteinases"/>
    <property type="match status" value="1"/>
</dbReference>
<dbReference type="Gene3D" id="3.90.1720.10">
    <property type="entry name" value="endopeptidase domain like (from Nostoc punctiforme)"/>
    <property type="match status" value="1"/>
</dbReference>
<feature type="signal peptide" evidence="1">
    <location>
        <begin position="1"/>
        <end position="16"/>
    </location>
</feature>
<evidence type="ECO:0008006" key="4">
    <source>
        <dbReference type="Google" id="ProtNLM"/>
    </source>
</evidence>
<protein>
    <recommendedName>
        <fullName evidence="4">Permuted papain-like amidase enzyme, YaeF/YiiX, C92 family</fullName>
    </recommendedName>
</protein>
<proteinExistence type="predicted"/>
<gene>
    <name evidence="2" type="ORF">Hsar01_02261</name>
</gene>
<dbReference type="Pfam" id="PF05708">
    <property type="entry name" value="Peptidase_C92"/>
    <property type="match status" value="1"/>
</dbReference>
<name>A0ABP9UUJ9_9BACT</name>
<sequence length="212" mass="23120">MKAVLFLLLSSLLALAADPPLYDLREGDILFQGNKGPQSDAIRAATDSPYTHCGIVVEKNGQLAVFEAAQPVKVTPLTDFVSRSVPGTYKAMRLAQPIHPAWLAKAKDWAEDLIGEPYDFKFEWSDDAYYCSELVWKTYLAGGIELCKPKRFSDYDLEDPVVAALIEQRYGGIENLPLDEAAVAPGDLAASAMLAEVPMLPASQSTTPTNEP</sequence>
<organism evidence="2 3">
    <name type="scientific">Haloferula sargassicola</name>
    <dbReference type="NCBI Taxonomy" id="490096"/>
    <lineage>
        <taxon>Bacteria</taxon>
        <taxon>Pseudomonadati</taxon>
        <taxon>Verrucomicrobiota</taxon>
        <taxon>Verrucomicrobiia</taxon>
        <taxon>Verrucomicrobiales</taxon>
        <taxon>Verrucomicrobiaceae</taxon>
        <taxon>Haloferula</taxon>
    </lineage>
</organism>
<evidence type="ECO:0000313" key="2">
    <source>
        <dbReference type="EMBL" id="GAA5483034.1"/>
    </source>
</evidence>
<keyword evidence="1" id="KW-0732">Signal</keyword>
<accession>A0ABP9UUJ9</accession>
<dbReference type="InterPro" id="IPR038765">
    <property type="entry name" value="Papain-like_cys_pep_sf"/>
</dbReference>
<dbReference type="InterPro" id="IPR024453">
    <property type="entry name" value="Peptidase_C92"/>
</dbReference>